<evidence type="ECO:0000313" key="1">
    <source>
        <dbReference type="EMBL" id="ACI15709.1"/>
    </source>
</evidence>
<protein>
    <submittedName>
        <fullName evidence="1">Uncharacterized protein</fullName>
    </submittedName>
</protein>
<dbReference type="EMBL" id="EU881703">
    <property type="protein sequence ID" value="ACI15709.1"/>
    <property type="molecule type" value="Genomic_DNA"/>
</dbReference>
<organism evidence="1">
    <name type="scientific">Acidianus hospitalis (strain W1)</name>
    <dbReference type="NCBI Taxonomy" id="933801"/>
    <lineage>
        <taxon>Archaea</taxon>
        <taxon>Thermoproteota</taxon>
        <taxon>Thermoprotei</taxon>
        <taxon>Sulfolobales</taxon>
        <taxon>Sulfolobaceae</taxon>
        <taxon>Acidianus</taxon>
    </lineage>
</organism>
<geneLocation type="plasmid" evidence="1">
    <name>pAH1</name>
</geneLocation>
<dbReference type="RefSeq" id="WP_012548817.1">
    <property type="nucleotide sequence ID" value="NC_011299.1"/>
</dbReference>
<name>B6D927_ACIHW</name>
<reference evidence="1" key="1">
    <citation type="journal article" date="2008" name="Mol. Microbiol.">
        <title>Novel archaeal plasmid pAH1 and its interactions with the lipothrixvirus AFV1.</title>
        <authorList>
            <person name="Basta T."/>
            <person name="Smyth J."/>
            <person name="Forterre P."/>
            <person name="Prangishvili D."/>
            <person name="Peng X."/>
        </authorList>
    </citation>
    <scope>NUCLEOTIDE SEQUENCE</scope>
    <source>
        <strain evidence="1">W1</strain>
        <plasmid evidence="1">pAH1</plasmid>
    </source>
</reference>
<sequence>MIVGIGRSPIADFIIKYYNEYVGKALYPYPLFLDDKKLLLQGKKARYVQRLWANKNVTKIALYPDYTYEILNLPKHILYILPIHDLRKDYELYCKLKEKYNIWPGYASDVKYRNYSLEEFLETFKGEKLWYLGVSTKIELKEALMFNFQGMDVTGFLFGKNEDRKNALKLRRMLTDFLKQVSKPQGRQSSILEFFPLNWGV</sequence>
<keyword evidence="1" id="KW-0614">Plasmid</keyword>
<accession>B6D927</accession>
<proteinExistence type="predicted"/>
<dbReference type="AlphaFoldDB" id="B6D927"/>